<dbReference type="AlphaFoldDB" id="A0AAE0RFI8"/>
<dbReference type="SUPFAM" id="SSF54160">
    <property type="entry name" value="Chromo domain-like"/>
    <property type="match status" value="1"/>
</dbReference>
<reference evidence="1" key="1">
    <citation type="submission" date="2023-06" db="EMBL/GenBank/DDBJ databases">
        <title>Male Hemibagrus guttatus genome.</title>
        <authorList>
            <person name="Bian C."/>
        </authorList>
    </citation>
    <scope>NUCLEOTIDE SEQUENCE</scope>
    <source>
        <strain evidence="1">Male_cb2023</strain>
        <tissue evidence="1">Muscle</tissue>
    </source>
</reference>
<accession>A0AAE0RFI8</accession>
<proteinExistence type="predicted"/>
<name>A0AAE0RFI8_9TELE</name>
<keyword evidence="2" id="KW-1185">Reference proteome</keyword>
<dbReference type="InterPro" id="IPR016197">
    <property type="entry name" value="Chromo-like_dom_sf"/>
</dbReference>
<dbReference type="Gene3D" id="2.40.50.40">
    <property type="match status" value="1"/>
</dbReference>
<sequence length="149" mass="16672">MTGPIAAKISWRVPMSVCSGRYEGRGSWLITTGAHIPSSSMLSFHDDNSTSNKPPLPLEIDGAPAYWVHSLLNSQCHRNRLQYLVDCEGYGPEERLWINANDILDHSLVEFHHLHPNRPALHPLFLGGGLFSVTSHLASDHQREPLPEF</sequence>
<evidence type="ECO:0000313" key="2">
    <source>
        <dbReference type="Proteomes" id="UP001274896"/>
    </source>
</evidence>
<evidence type="ECO:0000313" key="1">
    <source>
        <dbReference type="EMBL" id="KAK3551337.1"/>
    </source>
</evidence>
<comment type="caution">
    <text evidence="1">The sequence shown here is derived from an EMBL/GenBank/DDBJ whole genome shotgun (WGS) entry which is preliminary data.</text>
</comment>
<dbReference type="Proteomes" id="UP001274896">
    <property type="component" value="Unassembled WGS sequence"/>
</dbReference>
<organism evidence="1 2">
    <name type="scientific">Hemibagrus guttatus</name>
    <dbReference type="NCBI Taxonomy" id="175788"/>
    <lineage>
        <taxon>Eukaryota</taxon>
        <taxon>Metazoa</taxon>
        <taxon>Chordata</taxon>
        <taxon>Craniata</taxon>
        <taxon>Vertebrata</taxon>
        <taxon>Euteleostomi</taxon>
        <taxon>Actinopterygii</taxon>
        <taxon>Neopterygii</taxon>
        <taxon>Teleostei</taxon>
        <taxon>Ostariophysi</taxon>
        <taxon>Siluriformes</taxon>
        <taxon>Bagridae</taxon>
        <taxon>Hemibagrus</taxon>
    </lineage>
</organism>
<dbReference type="EMBL" id="JAUCMX010000003">
    <property type="protein sequence ID" value="KAK3551337.1"/>
    <property type="molecule type" value="Genomic_DNA"/>
</dbReference>
<gene>
    <name evidence="1" type="ORF">QTP70_015017</name>
</gene>
<protein>
    <submittedName>
        <fullName evidence="1">Uncharacterized protein</fullName>
    </submittedName>
</protein>